<comment type="catalytic activity">
    <reaction evidence="1 7">
        <text>[(1-&gt;4)-alpha-D-glucosyl](n) + ADP-alpha-D-glucose = [(1-&gt;4)-alpha-D-glucosyl](n+1) + ADP + H(+)</text>
        <dbReference type="Rhea" id="RHEA:18189"/>
        <dbReference type="Rhea" id="RHEA-COMP:9584"/>
        <dbReference type="Rhea" id="RHEA-COMP:9587"/>
        <dbReference type="ChEBI" id="CHEBI:15378"/>
        <dbReference type="ChEBI" id="CHEBI:15444"/>
        <dbReference type="ChEBI" id="CHEBI:57498"/>
        <dbReference type="ChEBI" id="CHEBI:456216"/>
        <dbReference type="EC" id="2.4.1.21"/>
    </reaction>
</comment>
<dbReference type="Gene3D" id="3.40.50.2000">
    <property type="entry name" value="Glycogen Phosphorylase B"/>
    <property type="match status" value="2"/>
</dbReference>
<dbReference type="PANTHER" id="PTHR45825">
    <property type="entry name" value="GRANULE-BOUND STARCH SYNTHASE 1, CHLOROPLASTIC/AMYLOPLASTIC"/>
    <property type="match status" value="1"/>
</dbReference>
<dbReference type="Pfam" id="PF00534">
    <property type="entry name" value="Glycos_transf_1"/>
    <property type="match status" value="1"/>
</dbReference>
<evidence type="ECO:0000313" key="10">
    <source>
        <dbReference type="EMBL" id="KPJ66778.1"/>
    </source>
</evidence>
<organism evidence="10 11">
    <name type="scientific">candidate division WOR-1 bacterium DG_54_3</name>
    <dbReference type="NCBI Taxonomy" id="1703775"/>
    <lineage>
        <taxon>Bacteria</taxon>
        <taxon>Bacillati</taxon>
        <taxon>Saganbacteria</taxon>
    </lineage>
</organism>
<dbReference type="GO" id="GO:0004373">
    <property type="term" value="F:alpha-1,4-glucan glucosyltransferase (UDP-glucose donor) activity"/>
    <property type="evidence" value="ECO:0007669"/>
    <property type="project" value="InterPro"/>
</dbReference>
<gene>
    <name evidence="7" type="primary">glgA</name>
    <name evidence="10" type="ORF">AMJ44_07860</name>
</gene>
<comment type="function">
    <text evidence="2 7">Synthesizes alpha-1,4-glucan chains using ADP-glucose.</text>
</comment>
<evidence type="ECO:0000256" key="5">
    <source>
        <dbReference type="ARBA" id="ARBA00022679"/>
    </source>
</evidence>
<dbReference type="SUPFAM" id="SSF53756">
    <property type="entry name" value="UDP-Glycosyltransferase/glycogen phosphorylase"/>
    <property type="match status" value="1"/>
</dbReference>
<feature type="domain" description="Starch synthase catalytic" evidence="9">
    <location>
        <begin position="7"/>
        <end position="252"/>
    </location>
</feature>
<dbReference type="NCBIfam" id="TIGR02095">
    <property type="entry name" value="glgA"/>
    <property type="match status" value="1"/>
</dbReference>
<dbReference type="GO" id="GO:0005978">
    <property type="term" value="P:glycogen biosynthetic process"/>
    <property type="evidence" value="ECO:0007669"/>
    <property type="project" value="UniProtKB-UniRule"/>
</dbReference>
<proteinExistence type="inferred from homology"/>
<sequence>MPKTKLKILIATPEAVPFAKTGGLADVTGALPKALSELGHQVKVILPKYKMVDETKLDLHQVNINIPEIPLGEKKGKINLKSCQFPDSAVEYLFIVNDKYYNRDKLYMDKDTGFDYVDNDERFILFARGTLEVLKALDWQPDMIHANDWQSALIPAYLKTLYAGDPFFSGTATVFSIHNIAYQGNFPKDSFAKIGVAKDLFYPTSPFEFWGNVNFLKVGISYADVLSTVSERYAVEIQSSSEFGFGLEGVLRTRNPDLYGIVNGIDYGEWSPEKDKFIPYRYSEKGLSGKQKNKRALLEKCNLPKTRKRVPLIGIISRLADQKGFDILAEISDKLLSLNLQMVVLGTGDEKYHKLFKQMAKRYPQKMSVNLRFDNALAHLIEAGADMFLMPSRYEPCGLNQLYSLKYGTIPIVRETGGLADTIQDYNPETGEGTGFVFRNYDSDELLEAIKRALQVYLNKSVWTKLMKNGMQKDFSWEASARKYENLYQTALQK</sequence>
<keyword evidence="5 7" id="KW-0808">Transferase</keyword>
<evidence type="ECO:0000259" key="8">
    <source>
        <dbReference type="Pfam" id="PF00534"/>
    </source>
</evidence>
<dbReference type="Proteomes" id="UP000051861">
    <property type="component" value="Unassembled WGS sequence"/>
</dbReference>
<dbReference type="AlphaFoldDB" id="A0A0S7XWL8"/>
<feature type="domain" description="Glycosyl transferase family 1" evidence="8">
    <location>
        <begin position="308"/>
        <end position="455"/>
    </location>
</feature>
<comment type="caution">
    <text evidence="10">The sequence shown here is derived from an EMBL/GenBank/DDBJ whole genome shotgun (WGS) entry which is preliminary data.</text>
</comment>
<evidence type="ECO:0000256" key="4">
    <source>
        <dbReference type="ARBA" id="ARBA00022676"/>
    </source>
</evidence>
<dbReference type="EC" id="2.4.1.21" evidence="7"/>
<keyword evidence="6 7" id="KW-0320">Glycogen biosynthesis</keyword>
<feature type="binding site" evidence="7">
    <location>
        <position position="20"/>
    </location>
    <ligand>
        <name>ADP-alpha-D-glucose</name>
        <dbReference type="ChEBI" id="CHEBI:57498"/>
    </ligand>
</feature>
<name>A0A0S7XWL8_UNCSA</name>
<comment type="pathway">
    <text evidence="7">Glycan biosynthesis; glycogen biosynthesis.</text>
</comment>
<dbReference type="PANTHER" id="PTHR45825:SF11">
    <property type="entry name" value="ALPHA AMYLASE DOMAIN-CONTAINING PROTEIN"/>
    <property type="match status" value="1"/>
</dbReference>
<dbReference type="CDD" id="cd03791">
    <property type="entry name" value="GT5_Glycogen_synthase_DULL1-like"/>
    <property type="match status" value="1"/>
</dbReference>
<dbReference type="UniPathway" id="UPA00164"/>
<dbReference type="PATRIC" id="fig|1703775.3.peg.3104"/>
<dbReference type="Pfam" id="PF08323">
    <property type="entry name" value="Glyco_transf_5"/>
    <property type="match status" value="1"/>
</dbReference>
<evidence type="ECO:0000259" key="9">
    <source>
        <dbReference type="Pfam" id="PF08323"/>
    </source>
</evidence>
<comment type="similarity">
    <text evidence="3 7">Belongs to the glycosyltransferase 1 family. Bacterial/plant glycogen synthase subfamily.</text>
</comment>
<evidence type="ECO:0000256" key="7">
    <source>
        <dbReference type="HAMAP-Rule" id="MF_00484"/>
    </source>
</evidence>
<evidence type="ECO:0000256" key="1">
    <source>
        <dbReference type="ARBA" id="ARBA00001478"/>
    </source>
</evidence>
<dbReference type="NCBIfam" id="NF001899">
    <property type="entry name" value="PRK00654.1-2"/>
    <property type="match status" value="1"/>
</dbReference>
<dbReference type="InterPro" id="IPR011835">
    <property type="entry name" value="GS/SS"/>
</dbReference>
<evidence type="ECO:0000256" key="2">
    <source>
        <dbReference type="ARBA" id="ARBA00002764"/>
    </source>
</evidence>
<dbReference type="GO" id="GO:0009011">
    <property type="term" value="F:alpha-1,4-glucan glucosyltransferase (ADP-glucose donor) activity"/>
    <property type="evidence" value="ECO:0007669"/>
    <property type="project" value="UniProtKB-UniRule"/>
</dbReference>
<accession>A0A0S7XWL8</accession>
<dbReference type="InterPro" id="IPR013534">
    <property type="entry name" value="Starch_synth_cat_dom"/>
</dbReference>
<dbReference type="EMBL" id="LIZX01000072">
    <property type="protein sequence ID" value="KPJ66778.1"/>
    <property type="molecule type" value="Genomic_DNA"/>
</dbReference>
<evidence type="ECO:0000313" key="11">
    <source>
        <dbReference type="Proteomes" id="UP000051861"/>
    </source>
</evidence>
<evidence type="ECO:0000256" key="6">
    <source>
        <dbReference type="ARBA" id="ARBA00023056"/>
    </source>
</evidence>
<keyword evidence="4 7" id="KW-0328">Glycosyltransferase</keyword>
<dbReference type="HAMAP" id="MF_00484">
    <property type="entry name" value="Glycogen_synth"/>
    <property type="match status" value="1"/>
</dbReference>
<evidence type="ECO:0000256" key="3">
    <source>
        <dbReference type="ARBA" id="ARBA00010281"/>
    </source>
</evidence>
<dbReference type="InterPro" id="IPR001296">
    <property type="entry name" value="Glyco_trans_1"/>
</dbReference>
<reference evidence="10 11" key="1">
    <citation type="journal article" date="2015" name="Microbiome">
        <title>Genomic resolution of linkages in carbon, nitrogen, and sulfur cycling among widespread estuary sediment bacteria.</title>
        <authorList>
            <person name="Baker B.J."/>
            <person name="Lazar C.S."/>
            <person name="Teske A.P."/>
            <person name="Dick G.J."/>
        </authorList>
    </citation>
    <scope>NUCLEOTIDE SEQUENCE [LARGE SCALE GENOMIC DNA]</scope>
    <source>
        <strain evidence="10">DG_54_3</strain>
    </source>
</reference>
<protein>
    <recommendedName>
        <fullName evidence="7">Glycogen synthase</fullName>
        <ecNumber evidence="7">2.4.1.21</ecNumber>
    </recommendedName>
    <alternativeName>
        <fullName evidence="7">Starch [bacterial glycogen] synthase</fullName>
    </alternativeName>
</protein>